<accession>A0A7C2BZ95</accession>
<dbReference type="SMART" id="SM01008">
    <property type="entry name" value="Ald_Xan_dh_C"/>
    <property type="match status" value="1"/>
</dbReference>
<dbReference type="GO" id="GO:0016491">
    <property type="term" value="F:oxidoreductase activity"/>
    <property type="evidence" value="ECO:0007669"/>
    <property type="project" value="UniProtKB-KW"/>
</dbReference>
<dbReference type="InterPro" id="IPR046867">
    <property type="entry name" value="AldOxase/xan_DH_MoCoBD2"/>
</dbReference>
<evidence type="ECO:0000256" key="2">
    <source>
        <dbReference type="ARBA" id="ARBA00023002"/>
    </source>
</evidence>
<name>A0A7C2BZ95_9DEIN</name>
<dbReference type="Pfam" id="PF02738">
    <property type="entry name" value="MoCoBD_1"/>
    <property type="match status" value="1"/>
</dbReference>
<evidence type="ECO:0000313" key="4">
    <source>
        <dbReference type="EMBL" id="HEH81580.1"/>
    </source>
</evidence>
<evidence type="ECO:0000259" key="3">
    <source>
        <dbReference type="SMART" id="SM01008"/>
    </source>
</evidence>
<dbReference type="PANTHER" id="PTHR11908:SF132">
    <property type="entry name" value="ALDEHYDE OXIDASE 1-RELATED"/>
    <property type="match status" value="1"/>
</dbReference>
<comment type="caution">
    <text evidence="4">The sequence shown here is derived from an EMBL/GenBank/DDBJ whole genome shotgun (WGS) entry which is preliminary data.</text>
</comment>
<dbReference type="Gene3D" id="3.90.1170.50">
    <property type="entry name" value="Aldehyde oxidase/xanthine dehydrogenase, a/b hammerhead"/>
    <property type="match status" value="1"/>
</dbReference>
<dbReference type="GO" id="GO:0005506">
    <property type="term" value="F:iron ion binding"/>
    <property type="evidence" value="ECO:0007669"/>
    <property type="project" value="InterPro"/>
</dbReference>
<keyword evidence="2" id="KW-0560">Oxidoreductase</keyword>
<dbReference type="InterPro" id="IPR037165">
    <property type="entry name" value="AldOxase/xan_DH_Mopterin-bd_sf"/>
</dbReference>
<keyword evidence="1" id="KW-0500">Molybdenum</keyword>
<reference evidence="4" key="1">
    <citation type="journal article" date="2020" name="mSystems">
        <title>Genome- and Community-Level Interaction Insights into Carbon Utilization and Element Cycling Functions of Hydrothermarchaeota in Hydrothermal Sediment.</title>
        <authorList>
            <person name="Zhou Z."/>
            <person name="Liu Y."/>
            <person name="Xu W."/>
            <person name="Pan J."/>
            <person name="Luo Z.H."/>
            <person name="Li M."/>
        </authorList>
    </citation>
    <scope>NUCLEOTIDE SEQUENCE [LARGE SCALE GENOMIC DNA]</scope>
    <source>
        <strain evidence="4">SpSt-246</strain>
    </source>
</reference>
<gene>
    <name evidence="4" type="ORF">ENP73_00880</name>
</gene>
<dbReference type="Pfam" id="PF20256">
    <property type="entry name" value="MoCoBD_2"/>
    <property type="match status" value="1"/>
</dbReference>
<proteinExistence type="predicted"/>
<organism evidence="4">
    <name type="scientific">Thermus islandicus</name>
    <dbReference type="NCBI Taxonomy" id="540988"/>
    <lineage>
        <taxon>Bacteria</taxon>
        <taxon>Thermotogati</taxon>
        <taxon>Deinococcota</taxon>
        <taxon>Deinococci</taxon>
        <taxon>Thermales</taxon>
        <taxon>Thermaceae</taxon>
        <taxon>Thermus</taxon>
    </lineage>
</organism>
<dbReference type="SUPFAM" id="SSF54665">
    <property type="entry name" value="CO dehydrogenase molybdoprotein N-domain-like"/>
    <property type="match status" value="1"/>
</dbReference>
<dbReference type="Gene3D" id="3.30.365.10">
    <property type="entry name" value="Aldehyde oxidase/xanthine dehydrogenase, molybdopterin binding domain"/>
    <property type="match status" value="4"/>
</dbReference>
<dbReference type="InterPro" id="IPR016208">
    <property type="entry name" value="Ald_Oxase/xanthine_DH-like"/>
</dbReference>
<dbReference type="Pfam" id="PF01315">
    <property type="entry name" value="Ald_Xan_dh_C"/>
    <property type="match status" value="1"/>
</dbReference>
<evidence type="ECO:0000256" key="1">
    <source>
        <dbReference type="ARBA" id="ARBA00022505"/>
    </source>
</evidence>
<feature type="domain" description="Aldehyde oxidase/xanthine dehydrogenase a/b hammerhead" evidence="3">
    <location>
        <begin position="18"/>
        <end position="133"/>
    </location>
</feature>
<dbReference type="AlphaFoldDB" id="A0A7C2BZ95"/>
<dbReference type="InterPro" id="IPR008274">
    <property type="entry name" value="AldOxase/xan_DH_MoCoBD1"/>
</dbReference>
<dbReference type="EMBL" id="DSKL01000036">
    <property type="protein sequence ID" value="HEH81580.1"/>
    <property type="molecule type" value="Genomic_DNA"/>
</dbReference>
<dbReference type="PANTHER" id="PTHR11908">
    <property type="entry name" value="XANTHINE DEHYDROGENASE"/>
    <property type="match status" value="1"/>
</dbReference>
<dbReference type="SUPFAM" id="SSF56003">
    <property type="entry name" value="Molybdenum cofactor-binding domain"/>
    <property type="match status" value="1"/>
</dbReference>
<dbReference type="InterPro" id="IPR036856">
    <property type="entry name" value="Ald_Oxase/Xan_DH_a/b_sf"/>
</dbReference>
<sequence length="785" mass="84989">MAYIGQAVKRKEDYRFLTGRGTYTDDLVLPGMVHAAFVRSPYAHARIRAVRTEAALKAPGVLAVLTGEDLAKEGVRPMPVGWLLPTLKIPPRPVVAKDEVHHVGEVVAVVVAETRAQAEDAALLVEVDYEPLPAVADMRKALAPGAPELHPGAPGNVAFTWEIGDEKAVEEAFAKAHRVVRLELKNQRLIANAIEPRASLADYHPGTGEYTLYTTSQNPHVHRLMHAAFILGIPEHKLRVVAPDVGGGFGSKIYPYPEEAALLVAARRLGRPVKWAARRSESFQMDAQGRDHETEAEMALDPEGRVLGLRVRTLANMGAYLSLFAPAVPTYLYGTLLSGQYRIPAIHCRVTGVFTNTTPVDAYRGAGRPEACYLIERLMDVAAAELGMDPAELRRRNFIPKDAFPYPTPVALVYDSGDYERALDRALELVDYPALRQKQEALRKEGRYIGIGLACYIEACGIAPSKVVGQLGAQAGLWESALVRVAPTGKVEVYTGTHSHGQGHETAFSQVVADLLGLPLEDVEIVHGDTARIPFGMGTYGSRSAPVGASAIVRAVEKVLDKARRIAAHLLEVAPEDLEYQEGRFQVKGVPGKAKSFQEIALQAYLAHNLPEGMEPGLEATAFFDPQNFVFPFGTHVAVVEVFPETGEVKLLRYVAVDDCGHQINPLLVKGQVEGGVVQGIGQALFEEAVYDENGQLLTSSYMEYAMPKAPYLPAIEHDATVTPSPVNPLGVKGVGEAGTIAATPAVANAVMDALKPFGIRHLDLPLTPEKIWRALRDKAPVAAD</sequence>
<dbReference type="InterPro" id="IPR000674">
    <property type="entry name" value="Ald_Oxase/Xan_DH_a/b"/>
</dbReference>
<protein>
    <submittedName>
        <fullName evidence="4">Xanthine dehydrogenase family protein molybdopterin-binding subunit</fullName>
    </submittedName>
</protein>